<feature type="transmembrane region" description="Helical" evidence="1">
    <location>
        <begin position="242"/>
        <end position="266"/>
    </location>
</feature>
<evidence type="ECO:0000256" key="1">
    <source>
        <dbReference type="SAM" id="Phobius"/>
    </source>
</evidence>
<name>A0A1H9TBI2_9ACTN</name>
<feature type="transmembrane region" description="Helical" evidence="1">
    <location>
        <begin position="332"/>
        <end position="348"/>
    </location>
</feature>
<dbReference type="EMBL" id="FOGZ01000020">
    <property type="protein sequence ID" value="SER94304.1"/>
    <property type="molecule type" value="Genomic_DNA"/>
</dbReference>
<evidence type="ECO:0000313" key="2">
    <source>
        <dbReference type="EMBL" id="SER94304.1"/>
    </source>
</evidence>
<keyword evidence="1" id="KW-0472">Membrane</keyword>
<feature type="transmembrane region" description="Helical" evidence="1">
    <location>
        <begin position="165"/>
        <end position="190"/>
    </location>
</feature>
<sequence>MAPRSSNDPLGWLATLVPTVAFGVLWLPSRALAPMLHTEADNLLHAQLASGALLEGSGVTGRAPLAYWLLAGPMADRSDALTMLRWVSLIAGIIVVFAAARTAAVCWGAASALVCGGLLVVQPLLVPLATTAGPPIPALAAFALASLLTATRLRDYEELGSGTAILHALLLVLAVGLDVSLAPAVIAQIAFAAAKRPSARGWAQLAAGWLLAAAAAAWLWSGGGPRTGPQTMAAVWRELGQALAGPSSLFWLVPAAALLVILVSALDSGGAALRDPGLALAAGLVVLTPLAVVLGGGRWPGAMGAETMTSVVLGVALLAGCAAAQWSGRTRHRIVVVALVVALALVGWRGHALVAPSWHNADGNPPLSRDLAMRAQPGQVVVVDDLAVTGLGAAVAAQLGDARLWQQSRADLPAQHRTIFSVVSSSPWATRPAGLEGVHGRLVWITAEDSPRSAPPACTPTRTDHYGAMEMTEFACP</sequence>
<gene>
    <name evidence="2" type="ORF">SAMN05443377_12045</name>
</gene>
<organism evidence="2 3">
    <name type="scientific">Propionibacterium cyclohexanicum</name>
    <dbReference type="NCBI Taxonomy" id="64702"/>
    <lineage>
        <taxon>Bacteria</taxon>
        <taxon>Bacillati</taxon>
        <taxon>Actinomycetota</taxon>
        <taxon>Actinomycetes</taxon>
        <taxon>Propionibacteriales</taxon>
        <taxon>Propionibacteriaceae</taxon>
        <taxon>Propionibacterium</taxon>
    </lineage>
</organism>
<protein>
    <submittedName>
        <fullName evidence="2">Uncharacterized protein</fullName>
    </submittedName>
</protein>
<keyword evidence="1" id="KW-1133">Transmembrane helix</keyword>
<reference evidence="2 3" key="1">
    <citation type="submission" date="2016-10" db="EMBL/GenBank/DDBJ databases">
        <authorList>
            <person name="de Groot N.N."/>
        </authorList>
    </citation>
    <scope>NUCLEOTIDE SEQUENCE [LARGE SCALE GENOMIC DNA]</scope>
    <source>
        <strain evidence="2 3">DSM 16859</strain>
    </source>
</reference>
<feature type="transmembrane region" description="Helical" evidence="1">
    <location>
        <begin position="12"/>
        <end position="29"/>
    </location>
</feature>
<feature type="transmembrane region" description="Helical" evidence="1">
    <location>
        <begin position="83"/>
        <end position="100"/>
    </location>
</feature>
<feature type="transmembrane region" description="Helical" evidence="1">
    <location>
        <begin position="202"/>
        <end position="221"/>
    </location>
</feature>
<dbReference type="AlphaFoldDB" id="A0A1H9TBI2"/>
<feature type="transmembrane region" description="Helical" evidence="1">
    <location>
        <begin position="278"/>
        <end position="296"/>
    </location>
</feature>
<feature type="transmembrane region" description="Helical" evidence="1">
    <location>
        <begin position="135"/>
        <end position="153"/>
    </location>
</feature>
<dbReference type="STRING" id="64702.SAMN05443377_12045"/>
<keyword evidence="1" id="KW-0812">Transmembrane</keyword>
<dbReference type="OrthoDB" id="10020501at2"/>
<dbReference type="RefSeq" id="WP_091970492.1">
    <property type="nucleotide sequence ID" value="NZ_FOGZ01000020.1"/>
</dbReference>
<proteinExistence type="predicted"/>
<evidence type="ECO:0000313" key="3">
    <source>
        <dbReference type="Proteomes" id="UP000198815"/>
    </source>
</evidence>
<keyword evidence="3" id="KW-1185">Reference proteome</keyword>
<dbReference type="Proteomes" id="UP000198815">
    <property type="component" value="Unassembled WGS sequence"/>
</dbReference>
<accession>A0A1H9TBI2</accession>